<comment type="caution">
    <text evidence="1">The sequence shown here is derived from an EMBL/GenBank/DDBJ whole genome shotgun (WGS) entry which is preliminary data.</text>
</comment>
<protein>
    <recommendedName>
        <fullName evidence="3">F-box protein</fullName>
    </recommendedName>
</protein>
<accession>A0A1R3KLI7</accession>
<evidence type="ECO:0000313" key="2">
    <source>
        <dbReference type="Proteomes" id="UP000187203"/>
    </source>
</evidence>
<sequence>MATCQVKSIVRFRSLAKTWNSLLQNPGFVSNHLSNTKKKKDRRLLVYHYNQVDKKFFMRKFNDQTLVSYQDYDLDLDLLTPKPSVSRFTFCVNDGLCCAYDRSTSRIGLWNPGLKEFRILPNPICFPNGKFIHLGIGWDSSSNDGEFGTSSANGVHYWAPLVIGNNVLKLLAFHIGDETFQLIDWPNDKFSESSYGGLFRLIVSRRGLITVMMRMRGFWNDVKEVLVDSVMGNLLLKELDTKESTTLDNNYRFRDLLEVFTYEETLIPIKL</sequence>
<evidence type="ECO:0000313" key="1">
    <source>
        <dbReference type="EMBL" id="OMP07946.1"/>
    </source>
</evidence>
<organism evidence="1 2">
    <name type="scientific">Corchorus olitorius</name>
    <dbReference type="NCBI Taxonomy" id="93759"/>
    <lineage>
        <taxon>Eukaryota</taxon>
        <taxon>Viridiplantae</taxon>
        <taxon>Streptophyta</taxon>
        <taxon>Embryophyta</taxon>
        <taxon>Tracheophyta</taxon>
        <taxon>Spermatophyta</taxon>
        <taxon>Magnoliopsida</taxon>
        <taxon>eudicotyledons</taxon>
        <taxon>Gunneridae</taxon>
        <taxon>Pentapetalae</taxon>
        <taxon>rosids</taxon>
        <taxon>malvids</taxon>
        <taxon>Malvales</taxon>
        <taxon>Malvaceae</taxon>
        <taxon>Grewioideae</taxon>
        <taxon>Apeibeae</taxon>
        <taxon>Corchorus</taxon>
    </lineage>
</organism>
<dbReference type="EMBL" id="AWUE01012984">
    <property type="protein sequence ID" value="OMP07946.1"/>
    <property type="molecule type" value="Genomic_DNA"/>
</dbReference>
<keyword evidence="2" id="KW-1185">Reference proteome</keyword>
<gene>
    <name evidence="1" type="ORF">COLO4_06909</name>
</gene>
<name>A0A1R3KLI7_9ROSI</name>
<dbReference type="PANTHER" id="PTHR31672:SF10">
    <property type="entry name" value="F-BOX DOMAIN-CONTAINING PROTEIN"/>
    <property type="match status" value="1"/>
</dbReference>
<reference evidence="2" key="1">
    <citation type="submission" date="2013-09" db="EMBL/GenBank/DDBJ databases">
        <title>Corchorus olitorius genome sequencing.</title>
        <authorList>
            <person name="Alam M."/>
            <person name="Haque M.S."/>
            <person name="Islam M.S."/>
            <person name="Emdad E.M."/>
            <person name="Islam M.M."/>
            <person name="Ahmed B."/>
            <person name="Halim A."/>
            <person name="Hossen Q.M.M."/>
            <person name="Hossain M.Z."/>
            <person name="Ahmed R."/>
            <person name="Khan M.M."/>
            <person name="Islam R."/>
            <person name="Rashid M.M."/>
            <person name="Khan S.A."/>
            <person name="Rahman M.S."/>
            <person name="Alam M."/>
            <person name="Yahiya A.S."/>
            <person name="Khan M.S."/>
            <person name="Azam M.S."/>
            <person name="Haque T."/>
            <person name="Lashkar M.Z.H."/>
            <person name="Akhand A.I."/>
            <person name="Morshed G."/>
            <person name="Roy S."/>
            <person name="Uddin K.S."/>
            <person name="Rabeya T."/>
            <person name="Hossain A.S."/>
            <person name="Chowdhury A."/>
            <person name="Snigdha A.R."/>
            <person name="Mortoza M.S."/>
            <person name="Matin S.A."/>
            <person name="Hoque S.M.E."/>
            <person name="Islam M.K."/>
            <person name="Roy D.K."/>
            <person name="Haider R."/>
            <person name="Moosa M.M."/>
            <person name="Elias S.M."/>
            <person name="Hasan A.M."/>
            <person name="Jahan S."/>
            <person name="Shafiuddin M."/>
            <person name="Mahmood N."/>
            <person name="Shommy N.S."/>
        </authorList>
    </citation>
    <scope>NUCLEOTIDE SEQUENCE [LARGE SCALE GENOMIC DNA]</scope>
    <source>
        <strain evidence="2">cv. O-4</strain>
    </source>
</reference>
<dbReference type="InterPro" id="IPR050796">
    <property type="entry name" value="SCF_F-box_component"/>
</dbReference>
<dbReference type="PANTHER" id="PTHR31672">
    <property type="entry name" value="BNACNNG10540D PROTEIN"/>
    <property type="match status" value="1"/>
</dbReference>
<dbReference type="AlphaFoldDB" id="A0A1R3KLI7"/>
<proteinExistence type="predicted"/>
<evidence type="ECO:0008006" key="3">
    <source>
        <dbReference type="Google" id="ProtNLM"/>
    </source>
</evidence>
<dbReference type="Proteomes" id="UP000187203">
    <property type="component" value="Unassembled WGS sequence"/>
</dbReference>